<comment type="subcellular location">
    <subcellularLocation>
        <location evidence="1">Secreted</location>
    </subcellularLocation>
</comment>
<dbReference type="Proteomes" id="UP001374579">
    <property type="component" value="Unassembled WGS sequence"/>
</dbReference>
<dbReference type="PANTHER" id="PTHR19328:SF75">
    <property type="entry name" value="ALDOSE SUGAR DEHYDROGENASE YLII"/>
    <property type="match status" value="1"/>
</dbReference>
<dbReference type="Pfam" id="PF03024">
    <property type="entry name" value="Folate_rec"/>
    <property type="match status" value="1"/>
</dbReference>
<dbReference type="PANTHER" id="PTHR19328">
    <property type="entry name" value="HEDGEHOG-INTERACTING PROTEIN"/>
    <property type="match status" value="1"/>
</dbReference>
<dbReference type="AlphaFoldDB" id="A0AAN9BUL9"/>
<comment type="similarity">
    <text evidence="2">Belongs to the HHIP family.</text>
</comment>
<feature type="domain" description="Glucose/Sorbosone dehydrogenase" evidence="10">
    <location>
        <begin position="203"/>
        <end position="567"/>
    </location>
</feature>
<evidence type="ECO:0000256" key="1">
    <source>
        <dbReference type="ARBA" id="ARBA00004613"/>
    </source>
</evidence>
<accession>A0AAN9BUL9</accession>
<evidence type="ECO:0000313" key="11">
    <source>
        <dbReference type="EMBL" id="KAK7111711.1"/>
    </source>
</evidence>
<evidence type="ECO:0000259" key="10">
    <source>
        <dbReference type="Pfam" id="PF07995"/>
    </source>
</evidence>
<feature type="domain" description="Folate receptor-like" evidence="9">
    <location>
        <begin position="34"/>
        <end position="184"/>
    </location>
</feature>
<dbReference type="InterPro" id="IPR011042">
    <property type="entry name" value="6-blade_b-propeller_TolB-like"/>
</dbReference>
<keyword evidence="4 8" id="KW-0732">Signal</keyword>
<dbReference type="Pfam" id="PF07995">
    <property type="entry name" value="GSDH"/>
    <property type="match status" value="1"/>
</dbReference>
<dbReference type="InterPro" id="IPR018143">
    <property type="entry name" value="Folate_rcpt-like"/>
</dbReference>
<name>A0AAN9BUL9_9CAEN</name>
<keyword evidence="12" id="KW-1185">Reference proteome</keyword>
<evidence type="ECO:0000256" key="5">
    <source>
        <dbReference type="ARBA" id="ARBA00023157"/>
    </source>
</evidence>
<gene>
    <name evidence="11" type="ORF">V1264_011299</name>
</gene>
<protein>
    <recommendedName>
        <fullName evidence="13">HHIP-like protein 1</fullName>
    </recommendedName>
</protein>
<feature type="region of interest" description="Disordered" evidence="7">
    <location>
        <begin position="584"/>
        <end position="617"/>
    </location>
</feature>
<evidence type="ECO:0000256" key="2">
    <source>
        <dbReference type="ARBA" id="ARBA00010658"/>
    </source>
</evidence>
<evidence type="ECO:0000256" key="6">
    <source>
        <dbReference type="ARBA" id="ARBA00023180"/>
    </source>
</evidence>
<dbReference type="GO" id="GO:0005576">
    <property type="term" value="C:extracellular region"/>
    <property type="evidence" value="ECO:0007669"/>
    <property type="project" value="UniProtKB-SubCell"/>
</dbReference>
<dbReference type="Gene3D" id="2.120.10.30">
    <property type="entry name" value="TolB, C-terminal domain"/>
    <property type="match status" value="1"/>
</dbReference>
<evidence type="ECO:0008006" key="13">
    <source>
        <dbReference type="Google" id="ProtNLM"/>
    </source>
</evidence>
<proteinExistence type="inferred from homology"/>
<evidence type="ECO:0000256" key="3">
    <source>
        <dbReference type="ARBA" id="ARBA00022525"/>
    </source>
</evidence>
<organism evidence="11 12">
    <name type="scientific">Littorina saxatilis</name>
    <dbReference type="NCBI Taxonomy" id="31220"/>
    <lineage>
        <taxon>Eukaryota</taxon>
        <taxon>Metazoa</taxon>
        <taxon>Spiralia</taxon>
        <taxon>Lophotrochozoa</taxon>
        <taxon>Mollusca</taxon>
        <taxon>Gastropoda</taxon>
        <taxon>Caenogastropoda</taxon>
        <taxon>Littorinimorpha</taxon>
        <taxon>Littorinoidea</taxon>
        <taxon>Littorinidae</taxon>
        <taxon>Littorina</taxon>
    </lineage>
</organism>
<sequence length="653" mass="73368">MDSVIKQLLTLAFFAVVVQCHPQCLDFRPPFESESPLQFCSNYTDFGCCTSEDDQKLQDTFRTLQATLAISDWNSCHGYLKDLMCLSCSPYAAHVYDAERTMQAKTFPGLCTGYCQEFVDRCRDVIPFLDPSLTGSSLLIHGHIFCQHVSLVDQDYCYPDLLTNPVLNGELQVQKETKEGCLCLEPVVENLTSALFARHAGDDTGRLFVAQQPGIVNILYPRSKLLMTPPFLNISSRVKVSRSMGDERGFLGMAFHPKFSENGRFFVYYTMELEDDEDLTDEDIELGIDELDHKVRISEMRVSAANPNVADPNFENILLDIKQPFPNHNGGELLFLDDGYLYAFVGDGGSAGDPFNLAQNKRSLLGKVLRLDVDSNRREAYSIPWDNPFVYEPGARREIFALGVRNIWRCGVDPGNRKTGAGRGRVLCGDVGQNAYEEVDLLRKGTNYGWRAKEGVECFDDDMCNEPIENEELPVHTYPHAIGKSVTGGHFYRGCESPALDGQYIYGDYFSGRMFSLEQKEDGGWRNKNVTLCGDDVCFNGLTNDYDIHILSFGQDEDGEVYMLTSRSSRPRRSDGRMFKVVDPLRRGNPSDCPPAQHRGRIQQNQLPQQTNQQSDGLVQGPTIRQIQVRVCGVTPSFLCQLMSVQADNNRNG</sequence>
<feature type="compositionally biased region" description="Low complexity" evidence="7">
    <location>
        <begin position="603"/>
        <end position="614"/>
    </location>
</feature>
<comment type="caution">
    <text evidence="11">The sequence shown here is derived from an EMBL/GenBank/DDBJ whole genome shotgun (WGS) entry which is preliminary data.</text>
</comment>
<dbReference type="EMBL" id="JBAMIC010000002">
    <property type="protein sequence ID" value="KAK7111711.1"/>
    <property type="molecule type" value="Genomic_DNA"/>
</dbReference>
<dbReference type="InterPro" id="IPR012938">
    <property type="entry name" value="Glc/Sorbosone_DH"/>
</dbReference>
<keyword evidence="3" id="KW-0964">Secreted</keyword>
<dbReference type="SUPFAM" id="SSF50952">
    <property type="entry name" value="Soluble quinoprotein glucose dehydrogenase"/>
    <property type="match status" value="1"/>
</dbReference>
<evidence type="ECO:0000313" key="12">
    <source>
        <dbReference type="Proteomes" id="UP001374579"/>
    </source>
</evidence>
<evidence type="ECO:0000256" key="8">
    <source>
        <dbReference type="SAM" id="SignalP"/>
    </source>
</evidence>
<evidence type="ECO:0000256" key="7">
    <source>
        <dbReference type="SAM" id="MobiDB-lite"/>
    </source>
</evidence>
<keyword evidence="6" id="KW-0325">Glycoprotein</keyword>
<dbReference type="InterPro" id="IPR011041">
    <property type="entry name" value="Quinoprot_gluc/sorb_DH_b-prop"/>
</dbReference>
<evidence type="ECO:0000259" key="9">
    <source>
        <dbReference type="Pfam" id="PF03024"/>
    </source>
</evidence>
<evidence type="ECO:0000256" key="4">
    <source>
        <dbReference type="ARBA" id="ARBA00022729"/>
    </source>
</evidence>
<keyword evidence="5" id="KW-1015">Disulfide bond</keyword>
<reference evidence="11 12" key="1">
    <citation type="submission" date="2024-02" db="EMBL/GenBank/DDBJ databases">
        <title>Chromosome-scale genome assembly of the rough periwinkle Littorina saxatilis.</title>
        <authorList>
            <person name="De Jode A."/>
            <person name="Faria R."/>
            <person name="Formenti G."/>
            <person name="Sims Y."/>
            <person name="Smith T.P."/>
            <person name="Tracey A."/>
            <person name="Wood J.M.D."/>
            <person name="Zagrodzka Z.B."/>
            <person name="Johannesson K."/>
            <person name="Butlin R.K."/>
            <person name="Leder E.H."/>
        </authorList>
    </citation>
    <scope>NUCLEOTIDE SEQUENCE [LARGE SCALE GENOMIC DNA]</scope>
    <source>
        <strain evidence="11">Snail1</strain>
        <tissue evidence="11">Muscle</tissue>
    </source>
</reference>
<feature type="chain" id="PRO_5042931264" description="HHIP-like protein 1" evidence="8">
    <location>
        <begin position="21"/>
        <end position="653"/>
    </location>
</feature>
<feature type="signal peptide" evidence="8">
    <location>
        <begin position="1"/>
        <end position="20"/>
    </location>
</feature>